<feature type="compositionally biased region" description="Basic residues" evidence="8">
    <location>
        <begin position="15"/>
        <end position="25"/>
    </location>
</feature>
<dbReference type="InterPro" id="IPR041178">
    <property type="entry name" value="RPA43_OB"/>
</dbReference>
<protein>
    <recommendedName>
        <fullName evidence="7">DNA-directed RNA polymerase subunit</fullName>
    </recommendedName>
</protein>
<evidence type="ECO:0000313" key="11">
    <source>
        <dbReference type="Proteomes" id="UP000267821"/>
    </source>
</evidence>
<dbReference type="GO" id="GO:0006361">
    <property type="term" value="P:transcription initiation at RNA polymerase I promoter"/>
    <property type="evidence" value="ECO:0007669"/>
    <property type="project" value="UniProtKB-ARBA"/>
</dbReference>
<accession>A0A3N4M4H9</accession>
<evidence type="ECO:0000313" key="10">
    <source>
        <dbReference type="EMBL" id="RPB25205.1"/>
    </source>
</evidence>
<dbReference type="AlphaFoldDB" id="A0A3N4M4H9"/>
<dbReference type="PANTHER" id="PTHR12709:SF5">
    <property type="entry name" value="DNA-DIRECTED RNA POLYMERASE I SUBUNIT RPA43"/>
    <property type="match status" value="1"/>
</dbReference>
<dbReference type="InterPro" id="IPR041901">
    <property type="entry name" value="RNAP_I_Rpa43_N"/>
</dbReference>
<dbReference type="InterPro" id="IPR036898">
    <property type="entry name" value="RNA_pol_Rpb7-like_N_sf"/>
</dbReference>
<comment type="subcellular location">
    <subcellularLocation>
        <location evidence="1">Nucleus</location>
        <location evidence="1">Nucleolus</location>
    </subcellularLocation>
</comment>
<dbReference type="GO" id="GO:0006362">
    <property type="term" value="P:transcription elongation by RNA polymerase I"/>
    <property type="evidence" value="ECO:0007669"/>
    <property type="project" value="UniProtKB-ARBA"/>
</dbReference>
<proteinExistence type="inferred from homology"/>
<keyword evidence="4" id="KW-0597">Phosphoprotein</keyword>
<evidence type="ECO:0000256" key="4">
    <source>
        <dbReference type="ARBA" id="ARBA00022553"/>
    </source>
</evidence>
<dbReference type="Gene3D" id="3.30.1490.120">
    <property type="entry name" value="RNA polymerase Rpb7-like, N-terminal domain"/>
    <property type="match status" value="1"/>
</dbReference>
<dbReference type="InterPro" id="IPR045113">
    <property type="entry name" value="Rpb7-like"/>
</dbReference>
<sequence>MFAAVGSARKERSSKVKKAEKKRKRQSDAAAVEKPTNGDSTTPSKAKSKKPRMDSDEPSHIQPLDTSITPKSAATASNPFKTVTTRLYLPISPLYSPYPWLSLESDHLDPLILTYYPPLRGIILSYRNIRFNQRGARIQADSPFAFTWITVDFLLWCPQKGDFLEGWVNLQSESHIGLLVLNTFNVSVPRGKIPRRWSWCEKRVGFAPAEVKPVEEELKDPESMEGVEGAEGLEEEEEAEEDLGGWMDEKGEYVDGLLRFKVETVKASGHIIAIEGNLLESEADAGQGCNTSSLARGRNLSIRPVGPTRGADEVVEVEADAEPVSPVKERKKGKKDKEKKKERKEKKKKSKKDKES</sequence>
<keyword evidence="6 7" id="KW-0539">Nucleus</keyword>
<feature type="region of interest" description="Disordered" evidence="8">
    <location>
        <begin position="300"/>
        <end position="356"/>
    </location>
</feature>
<evidence type="ECO:0000256" key="2">
    <source>
        <dbReference type="ARBA" id="ARBA00005930"/>
    </source>
</evidence>
<dbReference type="GO" id="GO:0005736">
    <property type="term" value="C:RNA polymerase I complex"/>
    <property type="evidence" value="ECO:0007669"/>
    <property type="project" value="TreeGrafter"/>
</dbReference>
<dbReference type="STRING" id="1051890.A0A3N4M4H9"/>
<evidence type="ECO:0000259" key="9">
    <source>
        <dbReference type="Pfam" id="PF17875"/>
    </source>
</evidence>
<gene>
    <name evidence="10" type="ORF">L211DRAFT_836529</name>
</gene>
<evidence type="ECO:0000256" key="3">
    <source>
        <dbReference type="ARBA" id="ARBA00022478"/>
    </source>
</evidence>
<dbReference type="EMBL" id="ML121538">
    <property type="protein sequence ID" value="RPB25205.1"/>
    <property type="molecule type" value="Genomic_DNA"/>
</dbReference>
<dbReference type="OrthoDB" id="10250504at2759"/>
<dbReference type="Proteomes" id="UP000267821">
    <property type="component" value="Unassembled WGS sequence"/>
</dbReference>
<feature type="domain" description="RPA43 OB" evidence="9">
    <location>
        <begin position="158"/>
        <end position="279"/>
    </location>
</feature>
<name>A0A3N4M4H9_9PEZI</name>
<evidence type="ECO:0000256" key="7">
    <source>
        <dbReference type="RuleBase" id="RU369086"/>
    </source>
</evidence>
<dbReference type="FunFam" id="3.30.1490.120:FF:000004">
    <property type="entry name" value="RNA polymerase I subunit Rpa43"/>
    <property type="match status" value="1"/>
</dbReference>
<dbReference type="Gene3D" id="2.40.50.1060">
    <property type="match status" value="1"/>
</dbReference>
<feature type="compositionally biased region" description="Polar residues" evidence="8">
    <location>
        <begin position="64"/>
        <end position="73"/>
    </location>
</feature>
<feature type="compositionally biased region" description="Acidic residues" evidence="8">
    <location>
        <begin position="231"/>
        <end position="243"/>
    </location>
</feature>
<dbReference type="InParanoid" id="A0A3N4M4H9"/>
<feature type="region of interest" description="Disordered" evidence="8">
    <location>
        <begin position="215"/>
        <end position="246"/>
    </location>
</feature>
<dbReference type="Pfam" id="PF17875">
    <property type="entry name" value="RPA43_OB"/>
    <property type="match status" value="1"/>
</dbReference>
<organism evidence="10 11">
    <name type="scientific">Terfezia boudieri ATCC MYA-4762</name>
    <dbReference type="NCBI Taxonomy" id="1051890"/>
    <lineage>
        <taxon>Eukaryota</taxon>
        <taxon>Fungi</taxon>
        <taxon>Dikarya</taxon>
        <taxon>Ascomycota</taxon>
        <taxon>Pezizomycotina</taxon>
        <taxon>Pezizomycetes</taxon>
        <taxon>Pezizales</taxon>
        <taxon>Pezizaceae</taxon>
        <taxon>Terfezia</taxon>
    </lineage>
</organism>
<evidence type="ECO:0000256" key="1">
    <source>
        <dbReference type="ARBA" id="ARBA00004604"/>
    </source>
</evidence>
<feature type="compositionally biased region" description="Basic residues" evidence="8">
    <location>
        <begin position="329"/>
        <end position="356"/>
    </location>
</feature>
<comment type="function">
    <text evidence="7">DNA-dependent RNA polymerase which catalyzes the transcription of DNA into RNA using the four ribonucleoside triphosphates as substrates.</text>
</comment>
<dbReference type="FunCoup" id="A0A3N4M4H9">
    <property type="interactions" value="266"/>
</dbReference>
<feature type="region of interest" description="Disordered" evidence="8">
    <location>
        <begin position="1"/>
        <end position="73"/>
    </location>
</feature>
<dbReference type="CDD" id="cd04328">
    <property type="entry name" value="RNAP_I_Rpa43_N"/>
    <property type="match status" value="1"/>
</dbReference>
<keyword evidence="5 7" id="KW-0804">Transcription</keyword>
<keyword evidence="3 7" id="KW-0240">DNA-directed RNA polymerase</keyword>
<evidence type="ECO:0000256" key="8">
    <source>
        <dbReference type="SAM" id="MobiDB-lite"/>
    </source>
</evidence>
<dbReference type="PANTHER" id="PTHR12709">
    <property type="entry name" value="DNA-DIRECTED RNA POLYMERASE II, III"/>
    <property type="match status" value="1"/>
</dbReference>
<keyword evidence="11" id="KW-1185">Reference proteome</keyword>
<reference evidence="10 11" key="1">
    <citation type="journal article" date="2018" name="Nat. Ecol. Evol.">
        <title>Pezizomycetes genomes reveal the molecular basis of ectomycorrhizal truffle lifestyle.</title>
        <authorList>
            <person name="Murat C."/>
            <person name="Payen T."/>
            <person name="Noel B."/>
            <person name="Kuo A."/>
            <person name="Morin E."/>
            <person name="Chen J."/>
            <person name="Kohler A."/>
            <person name="Krizsan K."/>
            <person name="Balestrini R."/>
            <person name="Da Silva C."/>
            <person name="Montanini B."/>
            <person name="Hainaut M."/>
            <person name="Levati E."/>
            <person name="Barry K.W."/>
            <person name="Belfiori B."/>
            <person name="Cichocki N."/>
            <person name="Clum A."/>
            <person name="Dockter R.B."/>
            <person name="Fauchery L."/>
            <person name="Guy J."/>
            <person name="Iotti M."/>
            <person name="Le Tacon F."/>
            <person name="Lindquist E.A."/>
            <person name="Lipzen A."/>
            <person name="Malagnac F."/>
            <person name="Mello A."/>
            <person name="Molinier V."/>
            <person name="Miyauchi S."/>
            <person name="Poulain J."/>
            <person name="Riccioni C."/>
            <person name="Rubini A."/>
            <person name="Sitrit Y."/>
            <person name="Splivallo R."/>
            <person name="Traeger S."/>
            <person name="Wang M."/>
            <person name="Zifcakova L."/>
            <person name="Wipf D."/>
            <person name="Zambonelli A."/>
            <person name="Paolocci F."/>
            <person name="Nowrousian M."/>
            <person name="Ottonello S."/>
            <person name="Baldrian P."/>
            <person name="Spatafora J.W."/>
            <person name="Henrissat B."/>
            <person name="Nagy L.G."/>
            <person name="Aury J.M."/>
            <person name="Wincker P."/>
            <person name="Grigoriev I.V."/>
            <person name="Bonfante P."/>
            <person name="Martin F.M."/>
        </authorList>
    </citation>
    <scope>NUCLEOTIDE SEQUENCE [LARGE SCALE GENOMIC DNA]</scope>
    <source>
        <strain evidence="10 11">ATCC MYA-4762</strain>
    </source>
</reference>
<evidence type="ECO:0000256" key="6">
    <source>
        <dbReference type="ARBA" id="ARBA00023242"/>
    </source>
</evidence>
<comment type="similarity">
    <text evidence="2">Belongs to the eukaryotic RPA43 RNA polymerase subunit family.</text>
</comment>
<evidence type="ECO:0000256" key="5">
    <source>
        <dbReference type="ARBA" id="ARBA00023163"/>
    </source>
</evidence>